<dbReference type="Gene3D" id="2.60.40.1090">
    <property type="entry name" value="Fimbrial-type adhesion domain"/>
    <property type="match status" value="1"/>
</dbReference>
<dbReference type="GO" id="GO:0007155">
    <property type="term" value="P:cell adhesion"/>
    <property type="evidence" value="ECO:0007669"/>
    <property type="project" value="InterPro"/>
</dbReference>
<proteinExistence type="predicted"/>
<name>A0A4R3NQZ7_9GAMM</name>
<dbReference type="GO" id="GO:0009289">
    <property type="term" value="C:pilus"/>
    <property type="evidence" value="ECO:0007669"/>
    <property type="project" value="InterPro"/>
</dbReference>
<dbReference type="AlphaFoldDB" id="A0A4R3NQZ7"/>
<reference evidence="1 2" key="1">
    <citation type="submission" date="2019-03" db="EMBL/GenBank/DDBJ databases">
        <title>Genomic analyses of the natural microbiome of Caenorhabditis elegans.</title>
        <authorList>
            <person name="Samuel B."/>
        </authorList>
    </citation>
    <scope>NUCLEOTIDE SEQUENCE [LARGE SCALE GENOMIC DNA]</scope>
    <source>
        <strain evidence="1 2">JUb102</strain>
    </source>
</reference>
<dbReference type="EMBL" id="SMAS01000005">
    <property type="protein sequence ID" value="TCT34606.1"/>
    <property type="molecule type" value="Genomic_DNA"/>
</dbReference>
<dbReference type="OrthoDB" id="6464384at2"/>
<accession>A0A4R3NQZ7</accession>
<organism evidence="1 2">
    <name type="scientific">Providencia alcalifaciens</name>
    <dbReference type="NCBI Taxonomy" id="126385"/>
    <lineage>
        <taxon>Bacteria</taxon>
        <taxon>Pseudomonadati</taxon>
        <taxon>Pseudomonadota</taxon>
        <taxon>Gammaproteobacteria</taxon>
        <taxon>Enterobacterales</taxon>
        <taxon>Morganellaceae</taxon>
        <taxon>Providencia</taxon>
    </lineage>
</organism>
<protein>
    <submittedName>
        <fullName evidence="1">Fimbrial protein</fullName>
    </submittedName>
</protein>
<dbReference type="RefSeq" id="WP_132496480.1">
    <property type="nucleotide sequence ID" value="NZ_SMAS01000005.1"/>
</dbReference>
<evidence type="ECO:0000313" key="1">
    <source>
        <dbReference type="EMBL" id="TCT34606.1"/>
    </source>
</evidence>
<dbReference type="Proteomes" id="UP000295055">
    <property type="component" value="Unassembled WGS sequence"/>
</dbReference>
<comment type="caution">
    <text evidence="1">The sequence shown here is derived from an EMBL/GenBank/DDBJ whole genome shotgun (WGS) entry which is preliminary data.</text>
</comment>
<evidence type="ECO:0000313" key="2">
    <source>
        <dbReference type="Proteomes" id="UP000295055"/>
    </source>
</evidence>
<gene>
    <name evidence="1" type="ORF">EC835_105328</name>
</gene>
<sequence length="371" mass="40376">MKLNNQKRWGKMWSAAAGLIIYSALVAVSYSNTFPSNPEFKNLGLVWEGSEVSKSESMSGTNYIGGNIHGKVLSNIDGSSWGSVDGYYGIVLEPGVVFTLSGDSNAKAGSYEINVKYNNKSDPTATSRLYNLETTTSSDLYKYRAVFAEKYLYQQQSSQTQYFTATKLRASLYLSNSVKPNKTYSYNGEIWLEVGLMRIYLVKNPSFTFAPPIQCTINTPPKIDFGNVNIWDWEGNTSGTPGGNRRDVLGISDGNFTINCTGDNSARSPAKLTLKGTYQGYANDLKMTMDATGEVAPATVRASIKSIKSACSSDGIYFNKGNNPEPRNVVDLGDLTVGPHQVPYRFSLCALGQGFKSGAASATATVTIDWE</sequence>
<dbReference type="InterPro" id="IPR036937">
    <property type="entry name" value="Adhesion_dom_fimbrial_sf"/>
</dbReference>